<comment type="function">
    <text evidence="9">Involved in transport from the ER to the Golgi apparatus as well as in intra-Golgi transport. It belongs to a super-family of proteins called t-SNAREs or soluble NSF (N-ethylmaleimide-sensitive factor) attachment protein receptor.</text>
</comment>
<dbReference type="AlphaFoldDB" id="A0A8H3YEJ8"/>
<evidence type="ECO:0000256" key="8">
    <source>
        <dbReference type="ARBA" id="ARBA00023136"/>
    </source>
</evidence>
<keyword evidence="3 9" id="KW-0813">Transport</keyword>
<evidence type="ECO:0000256" key="6">
    <source>
        <dbReference type="ARBA" id="ARBA00022989"/>
    </source>
</evidence>
<comment type="caution">
    <text evidence="11">The sequence shown here is derived from an EMBL/GenBank/DDBJ whole genome shotgun (WGS) entry which is preliminary data.</text>
</comment>
<dbReference type="PANTHER" id="PTHR21094">
    <property type="entry name" value="GOS-28 SNARE- RELATED"/>
    <property type="match status" value="1"/>
</dbReference>
<evidence type="ECO:0000313" key="11">
    <source>
        <dbReference type="EMBL" id="GHJ86559.1"/>
    </source>
</evidence>
<evidence type="ECO:0000256" key="4">
    <source>
        <dbReference type="ARBA" id="ARBA00022692"/>
    </source>
</evidence>
<dbReference type="GO" id="GO:0005797">
    <property type="term" value="C:Golgi medial cisterna"/>
    <property type="evidence" value="ECO:0007669"/>
    <property type="project" value="TreeGrafter"/>
</dbReference>
<comment type="subunit">
    <text evidence="9">Component of several multiprotein Golgi SNARE complexes.</text>
</comment>
<gene>
    <name evidence="11" type="ORF">NliqN6_2961</name>
</gene>
<keyword evidence="7 9" id="KW-0333">Golgi apparatus</keyword>
<feature type="transmembrane region" description="Helical" evidence="10">
    <location>
        <begin position="226"/>
        <end position="244"/>
    </location>
</feature>
<dbReference type="GO" id="GO:0005484">
    <property type="term" value="F:SNAP receptor activity"/>
    <property type="evidence" value="ECO:0007669"/>
    <property type="project" value="TreeGrafter"/>
</dbReference>
<dbReference type="OrthoDB" id="422156at2759"/>
<reference evidence="11" key="1">
    <citation type="submission" date="2020-07" db="EMBL/GenBank/DDBJ databases">
        <title>Draft Genome Sequence of a Deep-Sea Yeast, Naganishia (Cryptococcus) liquefaciens strain N6.</title>
        <authorList>
            <person name="Han Y.W."/>
            <person name="Kajitani R."/>
            <person name="Morimoto H."/>
            <person name="Parhat M."/>
            <person name="Tsubouchi H."/>
            <person name="Bakenova O."/>
            <person name="Ogata M."/>
            <person name="Argunhan B."/>
            <person name="Aoki R."/>
            <person name="Kajiwara S."/>
            <person name="Itoh T."/>
            <person name="Iwasaki H."/>
        </authorList>
    </citation>
    <scope>NUCLEOTIDE SEQUENCE</scope>
    <source>
        <strain evidence="11">N6</strain>
    </source>
</reference>
<keyword evidence="8 9" id="KW-0472">Membrane</keyword>
<keyword evidence="5 9" id="KW-0653">Protein transport</keyword>
<evidence type="ECO:0000256" key="3">
    <source>
        <dbReference type="ARBA" id="ARBA00022448"/>
    </source>
</evidence>
<dbReference type="GO" id="GO:0031201">
    <property type="term" value="C:SNARE complex"/>
    <property type="evidence" value="ECO:0007669"/>
    <property type="project" value="TreeGrafter"/>
</dbReference>
<dbReference type="EMBL" id="BLZA01000019">
    <property type="protein sequence ID" value="GHJ86559.1"/>
    <property type="molecule type" value="Genomic_DNA"/>
</dbReference>
<keyword evidence="4 10" id="KW-0812">Transmembrane</keyword>
<dbReference type="GO" id="GO:0006888">
    <property type="term" value="P:endoplasmic reticulum to Golgi vesicle-mediated transport"/>
    <property type="evidence" value="ECO:0007669"/>
    <property type="project" value="InterPro"/>
</dbReference>
<comment type="subcellular location">
    <subcellularLocation>
        <location evidence="1">Golgi apparatus membrane</location>
        <topology evidence="1">Single-pass type IV membrane protein</topology>
    </subcellularLocation>
</comment>
<evidence type="ECO:0000256" key="5">
    <source>
        <dbReference type="ARBA" id="ARBA00022927"/>
    </source>
</evidence>
<name>A0A8H3YEJ8_9TREE</name>
<dbReference type="GO" id="GO:0000139">
    <property type="term" value="C:Golgi membrane"/>
    <property type="evidence" value="ECO:0007669"/>
    <property type="project" value="UniProtKB-SubCell"/>
</dbReference>
<dbReference type="PIRSF" id="PIRSF027109">
    <property type="entry name" value="Golgi_SNARE"/>
    <property type="match status" value="1"/>
</dbReference>
<dbReference type="GO" id="GO:0005801">
    <property type="term" value="C:cis-Golgi network"/>
    <property type="evidence" value="ECO:0007669"/>
    <property type="project" value="InterPro"/>
</dbReference>
<evidence type="ECO:0000256" key="7">
    <source>
        <dbReference type="ARBA" id="ARBA00023034"/>
    </source>
</evidence>
<evidence type="ECO:0000313" key="12">
    <source>
        <dbReference type="Proteomes" id="UP000620104"/>
    </source>
</evidence>
<accession>A0A8H3YEJ8</accession>
<comment type="similarity">
    <text evidence="2 9">Belongs to the GOSR1 family.</text>
</comment>
<organism evidence="11 12">
    <name type="scientific">Naganishia liquefaciens</name>
    <dbReference type="NCBI Taxonomy" id="104408"/>
    <lineage>
        <taxon>Eukaryota</taxon>
        <taxon>Fungi</taxon>
        <taxon>Dikarya</taxon>
        <taxon>Basidiomycota</taxon>
        <taxon>Agaricomycotina</taxon>
        <taxon>Tremellomycetes</taxon>
        <taxon>Filobasidiales</taxon>
        <taxon>Filobasidiaceae</taxon>
        <taxon>Naganishia</taxon>
    </lineage>
</organism>
<keyword evidence="9" id="KW-0931">ER-Golgi transport</keyword>
<dbReference type="GO" id="GO:0048219">
    <property type="term" value="P:inter-Golgi cisterna vesicle-mediated transport"/>
    <property type="evidence" value="ECO:0007669"/>
    <property type="project" value="TreeGrafter"/>
</dbReference>
<evidence type="ECO:0000256" key="2">
    <source>
        <dbReference type="ARBA" id="ARBA00008473"/>
    </source>
</evidence>
<sequence length="246" mass="27174">MSGTTWDATRKHARALESRIESKLAAYSAVAGQISANNSAGSHGRDGASSPRGRDIMSLEEEGVGGYKLMEEEIDELLEKLSSTLDSLTGLLNSPDVPPSTSMMHAAARHRDIFDDYRREFTRTRSNIEQALQRHDLLGSIRKDINAYKQSLPPQTDALLAERSRIDSSNRMTDEILDQAYATRDDFAQQRTMLAGVNSRMTGLLSSMPGINSLLSMIQSRRRRDTLILGLVTGVCVIALLGYLRT</sequence>
<evidence type="ECO:0000256" key="1">
    <source>
        <dbReference type="ARBA" id="ARBA00004409"/>
    </source>
</evidence>
<dbReference type="GO" id="GO:0006906">
    <property type="term" value="P:vesicle fusion"/>
    <property type="evidence" value="ECO:0007669"/>
    <property type="project" value="TreeGrafter"/>
</dbReference>
<dbReference type="InterPro" id="IPR023601">
    <property type="entry name" value="Golgi_SNAP_su1"/>
</dbReference>
<proteinExistence type="inferred from homology"/>
<dbReference type="GO" id="GO:0015031">
    <property type="term" value="P:protein transport"/>
    <property type="evidence" value="ECO:0007669"/>
    <property type="project" value="UniProtKB-KW"/>
</dbReference>
<evidence type="ECO:0000256" key="9">
    <source>
        <dbReference type="PIRNR" id="PIRNR027109"/>
    </source>
</evidence>
<protein>
    <recommendedName>
        <fullName evidence="9">Golgi SNAP receptor complex member 1</fullName>
    </recommendedName>
</protein>
<dbReference type="PANTHER" id="PTHR21094:SF2">
    <property type="entry name" value="GOLGI SNAP RECEPTOR COMPLEX MEMBER 1"/>
    <property type="match status" value="1"/>
</dbReference>
<keyword evidence="6 10" id="KW-1133">Transmembrane helix</keyword>
<dbReference type="Pfam" id="PF12352">
    <property type="entry name" value="V-SNARE_C"/>
    <property type="match status" value="1"/>
</dbReference>
<evidence type="ECO:0000256" key="10">
    <source>
        <dbReference type="SAM" id="Phobius"/>
    </source>
</evidence>
<dbReference type="Proteomes" id="UP000620104">
    <property type="component" value="Unassembled WGS sequence"/>
</dbReference>
<keyword evidence="12" id="KW-1185">Reference proteome</keyword>